<sequence length="225" mass="25004">MFSKFSSKLSSFKSSMTKTPATGNNSIQQLTGQEPVPKSTTKQISEETEMASFDGASMKRNQSFNSYTNISDTEFNDDDLSEKSEKSNTSSYNMEYINSLNNFSFNTDGSTTPSKKSDDNSGAISTPNKPLPLLPNQINNNNQTPQKESNIITNTTATQTNSSTPLSSNKQFFGGHRFDFKLKPNGILSFSDYSSVPIAHKSYWESKDVIYFISERLSSNKHTII</sequence>
<evidence type="ECO:0000313" key="4">
    <source>
        <dbReference type="Proteomes" id="UP000001064"/>
    </source>
</evidence>
<dbReference type="Pfam" id="PF02862">
    <property type="entry name" value="DDHD"/>
    <property type="match status" value="1"/>
</dbReference>
<dbReference type="InParanoid" id="F0ZQQ9"/>
<gene>
    <name evidence="3" type="ORF">DICPUDRAFT_92366</name>
</gene>
<evidence type="ECO:0000256" key="1">
    <source>
        <dbReference type="SAM" id="MobiDB-lite"/>
    </source>
</evidence>
<dbReference type="RefSeq" id="XP_003289749.1">
    <property type="nucleotide sequence ID" value="XM_003289701.1"/>
</dbReference>
<dbReference type="AlphaFoldDB" id="F0ZQQ9"/>
<feature type="compositionally biased region" description="Polar residues" evidence="1">
    <location>
        <begin position="104"/>
        <end position="125"/>
    </location>
</feature>
<dbReference type="PROSITE" id="PS51043">
    <property type="entry name" value="DDHD"/>
    <property type="match status" value="1"/>
</dbReference>
<dbReference type="GO" id="GO:0046872">
    <property type="term" value="F:metal ion binding"/>
    <property type="evidence" value="ECO:0007669"/>
    <property type="project" value="InterPro"/>
</dbReference>
<feature type="compositionally biased region" description="Polar residues" evidence="1">
    <location>
        <begin position="16"/>
        <end position="43"/>
    </location>
</feature>
<proteinExistence type="predicted"/>
<evidence type="ECO:0000259" key="2">
    <source>
        <dbReference type="PROSITE" id="PS51043"/>
    </source>
</evidence>
<dbReference type="EMBL" id="GL871129">
    <property type="protein sequence ID" value="EGC33710.1"/>
    <property type="molecule type" value="Genomic_DNA"/>
</dbReference>
<evidence type="ECO:0000313" key="3">
    <source>
        <dbReference type="EMBL" id="EGC33710.1"/>
    </source>
</evidence>
<feature type="compositionally biased region" description="Low complexity" evidence="1">
    <location>
        <begin position="134"/>
        <end position="147"/>
    </location>
</feature>
<reference evidence="4" key="1">
    <citation type="journal article" date="2011" name="Genome Biol.">
        <title>Comparative genomics of the social amoebae Dictyostelium discoideum and Dictyostelium purpureum.</title>
        <authorList>
            <consortium name="US DOE Joint Genome Institute (JGI-PGF)"/>
            <person name="Sucgang R."/>
            <person name="Kuo A."/>
            <person name="Tian X."/>
            <person name="Salerno W."/>
            <person name="Parikh A."/>
            <person name="Feasley C.L."/>
            <person name="Dalin E."/>
            <person name="Tu H."/>
            <person name="Huang E."/>
            <person name="Barry K."/>
            <person name="Lindquist E."/>
            <person name="Shapiro H."/>
            <person name="Bruce D."/>
            <person name="Schmutz J."/>
            <person name="Salamov A."/>
            <person name="Fey P."/>
            <person name="Gaudet P."/>
            <person name="Anjard C."/>
            <person name="Babu M.M."/>
            <person name="Basu S."/>
            <person name="Bushmanova Y."/>
            <person name="van der Wel H."/>
            <person name="Katoh-Kurasawa M."/>
            <person name="Dinh C."/>
            <person name="Coutinho P.M."/>
            <person name="Saito T."/>
            <person name="Elias M."/>
            <person name="Schaap P."/>
            <person name="Kay R.R."/>
            <person name="Henrissat B."/>
            <person name="Eichinger L."/>
            <person name="Rivero F."/>
            <person name="Putnam N.H."/>
            <person name="West C.M."/>
            <person name="Loomis W.F."/>
            <person name="Chisholm R.L."/>
            <person name="Shaulsky G."/>
            <person name="Strassmann J.E."/>
            <person name="Queller D.C."/>
            <person name="Kuspa A."/>
            <person name="Grigoriev I.V."/>
        </authorList>
    </citation>
    <scope>NUCLEOTIDE SEQUENCE [LARGE SCALE GENOMIC DNA]</scope>
    <source>
        <strain evidence="4">QSDP1</strain>
    </source>
</reference>
<feature type="compositionally biased region" description="Low complexity" evidence="1">
    <location>
        <begin position="1"/>
        <end position="15"/>
    </location>
</feature>
<protein>
    <recommendedName>
        <fullName evidence="2">DDHD domain-containing protein</fullName>
    </recommendedName>
</protein>
<feature type="compositionally biased region" description="Polar residues" evidence="1">
    <location>
        <begin position="59"/>
        <end position="73"/>
    </location>
</feature>
<feature type="region of interest" description="Disordered" evidence="1">
    <location>
        <begin position="104"/>
        <end position="147"/>
    </location>
</feature>
<dbReference type="STRING" id="5786.F0ZQQ9"/>
<dbReference type="KEGG" id="dpp:DICPUDRAFT_92366"/>
<feature type="region of interest" description="Disordered" evidence="1">
    <location>
        <begin position="1"/>
        <end position="89"/>
    </location>
</feature>
<dbReference type="InterPro" id="IPR004177">
    <property type="entry name" value="DDHD_dom"/>
</dbReference>
<accession>F0ZQQ9</accession>
<keyword evidence="4" id="KW-1185">Reference proteome</keyword>
<organism evidence="3 4">
    <name type="scientific">Dictyostelium purpureum</name>
    <name type="common">Slime mold</name>
    <dbReference type="NCBI Taxonomy" id="5786"/>
    <lineage>
        <taxon>Eukaryota</taxon>
        <taxon>Amoebozoa</taxon>
        <taxon>Evosea</taxon>
        <taxon>Eumycetozoa</taxon>
        <taxon>Dictyostelia</taxon>
        <taxon>Dictyosteliales</taxon>
        <taxon>Dictyosteliaceae</taxon>
        <taxon>Dictyostelium</taxon>
    </lineage>
</organism>
<dbReference type="GeneID" id="10503091"/>
<dbReference type="Proteomes" id="UP000001064">
    <property type="component" value="Unassembled WGS sequence"/>
</dbReference>
<feature type="domain" description="DDHD" evidence="2">
    <location>
        <begin position="1"/>
        <end position="219"/>
    </location>
</feature>
<name>F0ZQQ9_DICPU</name>
<dbReference type="VEuPathDB" id="AmoebaDB:DICPUDRAFT_92366"/>